<dbReference type="PANTHER" id="PTHR43649:SF17">
    <property type="entry name" value="ABC TRANSPORTER SOLUTE BINDING PROTEIN-SUGAR TRANSPORT"/>
    <property type="match status" value="1"/>
</dbReference>
<dbReference type="SUPFAM" id="SSF53850">
    <property type="entry name" value="Periplasmic binding protein-like II"/>
    <property type="match status" value="1"/>
</dbReference>
<gene>
    <name evidence="3" type="ORF">MUG84_08615</name>
</gene>
<dbReference type="EMBL" id="JALIRP010000003">
    <property type="protein sequence ID" value="MCJ8011803.1"/>
    <property type="molecule type" value="Genomic_DNA"/>
</dbReference>
<evidence type="ECO:0000259" key="2">
    <source>
        <dbReference type="Pfam" id="PF12010"/>
    </source>
</evidence>
<evidence type="ECO:0000313" key="4">
    <source>
        <dbReference type="Proteomes" id="UP001139347"/>
    </source>
</evidence>
<dbReference type="InterPro" id="IPR006059">
    <property type="entry name" value="SBP"/>
</dbReference>
<name>A0A9X1WQG4_9BACL</name>
<dbReference type="Pfam" id="PF12010">
    <property type="entry name" value="DUF3502"/>
    <property type="match status" value="1"/>
</dbReference>
<dbReference type="Gene3D" id="3.40.190.10">
    <property type="entry name" value="Periplasmic binding protein-like II"/>
    <property type="match status" value="1"/>
</dbReference>
<dbReference type="Proteomes" id="UP001139347">
    <property type="component" value="Unassembled WGS sequence"/>
</dbReference>
<proteinExistence type="predicted"/>
<dbReference type="RefSeq" id="WP_244723715.1">
    <property type="nucleotide sequence ID" value="NZ_JALIRP010000003.1"/>
</dbReference>
<evidence type="ECO:0000313" key="3">
    <source>
        <dbReference type="EMBL" id="MCJ8011803.1"/>
    </source>
</evidence>
<feature type="signal peptide" evidence="1">
    <location>
        <begin position="1"/>
        <end position="26"/>
    </location>
</feature>
<feature type="domain" description="DUF3502" evidence="2">
    <location>
        <begin position="428"/>
        <end position="494"/>
    </location>
</feature>
<comment type="caution">
    <text evidence="3">The sequence shown here is derived from an EMBL/GenBank/DDBJ whole genome shotgun (WGS) entry which is preliminary data.</text>
</comment>
<organism evidence="3 4">
    <name type="scientific">Paenibacillus mangrovi</name>
    <dbReference type="NCBI Taxonomy" id="2931978"/>
    <lineage>
        <taxon>Bacteria</taxon>
        <taxon>Bacillati</taxon>
        <taxon>Bacillota</taxon>
        <taxon>Bacilli</taxon>
        <taxon>Bacillales</taxon>
        <taxon>Paenibacillaceae</taxon>
        <taxon>Paenibacillus</taxon>
    </lineage>
</organism>
<evidence type="ECO:0000256" key="1">
    <source>
        <dbReference type="SAM" id="SignalP"/>
    </source>
</evidence>
<dbReference type="InterPro" id="IPR022627">
    <property type="entry name" value="DUF3502"/>
</dbReference>
<protein>
    <submittedName>
        <fullName evidence="3">ABC transporter substrate-binding protein</fullName>
    </submittedName>
</protein>
<feature type="chain" id="PRO_5040739976" evidence="1">
    <location>
        <begin position="27"/>
        <end position="497"/>
    </location>
</feature>
<dbReference type="AlphaFoldDB" id="A0A9X1WQG4"/>
<dbReference type="PANTHER" id="PTHR43649">
    <property type="entry name" value="ARABINOSE-BINDING PROTEIN-RELATED"/>
    <property type="match status" value="1"/>
</dbReference>
<dbReference type="Pfam" id="PF01547">
    <property type="entry name" value="SBP_bac_1"/>
    <property type="match status" value="1"/>
</dbReference>
<accession>A0A9X1WQG4</accession>
<reference evidence="3" key="1">
    <citation type="submission" date="2022-04" db="EMBL/GenBank/DDBJ databases">
        <title>Paenibacillus mangrovi sp. nov., a novel endophytic bacterium isolated from bark of Kandelia candel.</title>
        <authorList>
            <person name="Tuo L."/>
        </authorList>
    </citation>
    <scope>NUCLEOTIDE SEQUENCE</scope>
    <source>
        <strain evidence="3">KQZ6P-2</strain>
    </source>
</reference>
<sequence>MKKQWFKVFAGVISLALILTACGGGAKEEKKAAEGSQNEELPPVELVWNFPLSAIPQDLATVQEAVNKITKEKINATVKLQAYTFADYNQKMNTVVASGENYDIAWVANWNWDYLQNQSKGAFLELDDLIQKQAPDLMKSMPDFVWDAAKIQGKIYAIPNYQTVTKKEGFVIQKRFADKYKLDVNSIKKFEDIEPFLKQIKEGESADVVPFLNDKTGRFSVMYQSQGLEALNNVVGVELQNPDKPMNLFETPQYKHYLDVMRDWYTKGYINENAATLKNKNDIISTGNAAVQFHSVLKPGGEMEAKAANGGNDVIYVPLTDAYASTGTVITTMQAISKNSKNPERAMMFINLLNTDKDLYNTICYGVEGKHYTKVSDNVIKVNKDAGYVPNANWVFGNTFNAYLVEGMDPAVMDQTKKENETATKSALMGFKFDNTPVLAEIANIATVIDQYQPALDTGTVDPNTMLKEFQDKLKQAGIDKVTAEMAKQIEAWKQTK</sequence>
<keyword evidence="4" id="KW-1185">Reference proteome</keyword>
<keyword evidence="1" id="KW-0732">Signal</keyword>
<dbReference type="PROSITE" id="PS51257">
    <property type="entry name" value="PROKAR_LIPOPROTEIN"/>
    <property type="match status" value="1"/>
</dbReference>
<dbReference type="InterPro" id="IPR050490">
    <property type="entry name" value="Bact_solute-bd_prot1"/>
</dbReference>